<dbReference type="RefSeq" id="WP_120543822.1">
    <property type="nucleotide sequence ID" value="NZ_RAVZ01000245.1"/>
</dbReference>
<dbReference type="InterPro" id="IPR013785">
    <property type="entry name" value="Aldolase_TIM"/>
</dbReference>
<dbReference type="PANTHER" id="PTHR11228:SF7">
    <property type="entry name" value="PQQA PEPTIDE CYCLASE"/>
    <property type="match status" value="1"/>
</dbReference>
<dbReference type="CDD" id="cd01335">
    <property type="entry name" value="Radical_SAM"/>
    <property type="match status" value="1"/>
</dbReference>
<comment type="cofactor">
    <cofactor evidence="1">
        <name>[4Fe-4S] cluster</name>
        <dbReference type="ChEBI" id="CHEBI:49883"/>
    </cofactor>
</comment>
<keyword evidence="4" id="KW-0408">Iron</keyword>
<dbReference type="GO" id="GO:0046872">
    <property type="term" value="F:metal ion binding"/>
    <property type="evidence" value="ECO:0007669"/>
    <property type="project" value="UniProtKB-KW"/>
</dbReference>
<dbReference type="SFLD" id="SFLDG01067">
    <property type="entry name" value="SPASM/twitch_domain_containing"/>
    <property type="match status" value="1"/>
</dbReference>
<dbReference type="OrthoDB" id="9763993at2"/>
<comment type="caution">
    <text evidence="7">The sequence shown here is derived from an EMBL/GenBank/DDBJ whole genome shotgun (WGS) entry which is preliminary data.</text>
</comment>
<evidence type="ECO:0000256" key="2">
    <source>
        <dbReference type="ARBA" id="ARBA00022691"/>
    </source>
</evidence>
<organism evidence="7 8">
    <name type="scientific">Corallococcus terminator</name>
    <dbReference type="NCBI Taxonomy" id="2316733"/>
    <lineage>
        <taxon>Bacteria</taxon>
        <taxon>Pseudomonadati</taxon>
        <taxon>Myxococcota</taxon>
        <taxon>Myxococcia</taxon>
        <taxon>Myxococcales</taxon>
        <taxon>Cystobacterineae</taxon>
        <taxon>Myxococcaceae</taxon>
        <taxon>Corallococcus</taxon>
    </lineage>
</organism>
<evidence type="ECO:0000256" key="4">
    <source>
        <dbReference type="ARBA" id="ARBA00023004"/>
    </source>
</evidence>
<dbReference type="Pfam" id="PF04055">
    <property type="entry name" value="Radical_SAM"/>
    <property type="match status" value="1"/>
</dbReference>
<gene>
    <name evidence="7" type="ORF">D7V88_28770</name>
</gene>
<evidence type="ECO:0000313" key="8">
    <source>
        <dbReference type="Proteomes" id="UP000268094"/>
    </source>
</evidence>
<dbReference type="Gene3D" id="3.20.20.70">
    <property type="entry name" value="Aldolase class I"/>
    <property type="match status" value="1"/>
</dbReference>
<keyword evidence="8" id="KW-1185">Reference proteome</keyword>
<dbReference type="InterPro" id="IPR007197">
    <property type="entry name" value="rSAM"/>
</dbReference>
<dbReference type="SUPFAM" id="SSF102114">
    <property type="entry name" value="Radical SAM enzymes"/>
    <property type="match status" value="1"/>
</dbReference>
<dbReference type="Proteomes" id="UP000268094">
    <property type="component" value="Unassembled WGS sequence"/>
</dbReference>
<dbReference type="GO" id="GO:0051536">
    <property type="term" value="F:iron-sulfur cluster binding"/>
    <property type="evidence" value="ECO:0007669"/>
    <property type="project" value="UniProtKB-KW"/>
</dbReference>
<dbReference type="PANTHER" id="PTHR11228">
    <property type="entry name" value="RADICAL SAM DOMAIN PROTEIN"/>
    <property type="match status" value="1"/>
</dbReference>
<evidence type="ECO:0000259" key="6">
    <source>
        <dbReference type="PROSITE" id="PS51918"/>
    </source>
</evidence>
<evidence type="ECO:0000256" key="1">
    <source>
        <dbReference type="ARBA" id="ARBA00001966"/>
    </source>
</evidence>
<sequence length="333" mass="37843">MSTHIRSRRESWGTIFYDNTLDEFSAEVHPGCTPTPESPIGVGWLVTAPCNLKCIHCYGNVEDLPSERLTTAQQLKVADEVIRAGVMRQILSGGEPLMRRDTLQVIDKLTDHGVATILGTNGTFLSSQAMKSVRRCTRVEISLDSMDERVNNEIRPSRNVKGNTYQETLRAISLCQDAGVSLRILTCLNRYNHQEVSALAQFLYERGIRDWAVSWTLSAGRAHHIYGELMPEDTTQVENVVEQLRLKYPDMQIRLSDRTVNYSRYYCLIWPNGTLGTEEILTGKKLFFSSLVTGSMRDGWTPENYDLDAHFRKWIAGRVRTVEQPLELRSRVA</sequence>
<dbReference type="SFLD" id="SFLDS00029">
    <property type="entry name" value="Radical_SAM"/>
    <property type="match status" value="1"/>
</dbReference>
<dbReference type="AlphaFoldDB" id="A0A3A8I7J5"/>
<dbReference type="InterPro" id="IPR050377">
    <property type="entry name" value="Radical_SAM_PqqE_MftC-like"/>
</dbReference>
<proteinExistence type="predicted"/>
<protein>
    <submittedName>
        <fullName evidence="7">Radical SAM protein</fullName>
    </submittedName>
</protein>
<evidence type="ECO:0000256" key="5">
    <source>
        <dbReference type="ARBA" id="ARBA00023014"/>
    </source>
</evidence>
<keyword evidence="3" id="KW-0479">Metal-binding</keyword>
<evidence type="ECO:0000313" key="7">
    <source>
        <dbReference type="EMBL" id="RKG79399.1"/>
    </source>
</evidence>
<name>A0A3A8I7J5_9BACT</name>
<dbReference type="PROSITE" id="PS51918">
    <property type="entry name" value="RADICAL_SAM"/>
    <property type="match status" value="1"/>
</dbReference>
<accession>A0A3A8I7J5</accession>
<dbReference type="EMBL" id="RAVZ01000245">
    <property type="protein sequence ID" value="RKG79399.1"/>
    <property type="molecule type" value="Genomic_DNA"/>
</dbReference>
<keyword evidence="5" id="KW-0411">Iron-sulfur</keyword>
<dbReference type="InterPro" id="IPR058240">
    <property type="entry name" value="rSAM_sf"/>
</dbReference>
<feature type="domain" description="Radical SAM core" evidence="6">
    <location>
        <begin position="36"/>
        <end position="272"/>
    </location>
</feature>
<evidence type="ECO:0000256" key="3">
    <source>
        <dbReference type="ARBA" id="ARBA00022723"/>
    </source>
</evidence>
<dbReference type="GO" id="GO:0003824">
    <property type="term" value="F:catalytic activity"/>
    <property type="evidence" value="ECO:0007669"/>
    <property type="project" value="InterPro"/>
</dbReference>
<reference evidence="8" key="1">
    <citation type="submission" date="2018-09" db="EMBL/GenBank/DDBJ databases">
        <authorList>
            <person name="Livingstone P.G."/>
            <person name="Whitworth D.E."/>
        </authorList>
    </citation>
    <scope>NUCLEOTIDE SEQUENCE [LARGE SCALE GENOMIC DNA]</scope>
    <source>
        <strain evidence="8">CA054A</strain>
    </source>
</reference>
<keyword evidence="2" id="KW-0949">S-adenosyl-L-methionine</keyword>